<organism evidence="7 8">
    <name type="scientific">Robertmurraya siralis</name>
    <dbReference type="NCBI Taxonomy" id="77777"/>
    <lineage>
        <taxon>Bacteria</taxon>
        <taxon>Bacillati</taxon>
        <taxon>Bacillota</taxon>
        <taxon>Bacilli</taxon>
        <taxon>Bacillales</taxon>
        <taxon>Bacillaceae</taxon>
        <taxon>Robertmurraya</taxon>
    </lineage>
</organism>
<comment type="subcellular location">
    <subcellularLocation>
        <location evidence="1">Cell outer membrane</location>
    </subcellularLocation>
</comment>
<dbReference type="PANTHER" id="PTHR30329">
    <property type="entry name" value="STATOR ELEMENT OF FLAGELLAR MOTOR COMPLEX"/>
    <property type="match status" value="1"/>
</dbReference>
<feature type="region of interest" description="Disordered" evidence="5">
    <location>
        <begin position="25"/>
        <end position="85"/>
    </location>
</feature>
<evidence type="ECO:0000259" key="6">
    <source>
        <dbReference type="PROSITE" id="PS51123"/>
    </source>
</evidence>
<dbReference type="PROSITE" id="PS51257">
    <property type="entry name" value="PROKAR_LIPOPROTEIN"/>
    <property type="match status" value="1"/>
</dbReference>
<dbReference type="Proteomes" id="UP000682111">
    <property type="component" value="Unassembled WGS sequence"/>
</dbReference>
<dbReference type="EMBL" id="BORC01000009">
    <property type="protein sequence ID" value="GIN63977.1"/>
    <property type="molecule type" value="Genomic_DNA"/>
</dbReference>
<dbReference type="InterPro" id="IPR006664">
    <property type="entry name" value="OMP_bac"/>
</dbReference>
<dbReference type="InterPro" id="IPR006665">
    <property type="entry name" value="OmpA-like"/>
</dbReference>
<keyword evidence="8" id="KW-1185">Reference proteome</keyword>
<keyword evidence="3" id="KW-0998">Cell outer membrane</keyword>
<proteinExistence type="predicted"/>
<evidence type="ECO:0000313" key="7">
    <source>
        <dbReference type="EMBL" id="GIN63977.1"/>
    </source>
</evidence>
<accession>A0A919WLM1</accession>
<evidence type="ECO:0000313" key="8">
    <source>
        <dbReference type="Proteomes" id="UP000682111"/>
    </source>
</evidence>
<gene>
    <name evidence="7" type="ORF">J27TS8_39700</name>
</gene>
<evidence type="ECO:0000256" key="4">
    <source>
        <dbReference type="PROSITE-ProRule" id="PRU00473"/>
    </source>
</evidence>
<dbReference type="AlphaFoldDB" id="A0A919WLM1"/>
<comment type="caution">
    <text evidence="7">The sequence shown here is derived from an EMBL/GenBank/DDBJ whole genome shotgun (WGS) entry which is preliminary data.</text>
</comment>
<evidence type="ECO:0000256" key="3">
    <source>
        <dbReference type="ARBA" id="ARBA00023237"/>
    </source>
</evidence>
<dbReference type="Gene3D" id="3.30.1330.60">
    <property type="entry name" value="OmpA-like domain"/>
    <property type="match status" value="1"/>
</dbReference>
<protein>
    <recommendedName>
        <fullName evidence="6">OmpA-like domain-containing protein</fullName>
    </recommendedName>
</protein>
<dbReference type="SUPFAM" id="SSF103088">
    <property type="entry name" value="OmpA-like"/>
    <property type="match status" value="1"/>
</dbReference>
<feature type="compositionally biased region" description="Polar residues" evidence="5">
    <location>
        <begin position="27"/>
        <end position="37"/>
    </location>
</feature>
<dbReference type="GO" id="GO:0009279">
    <property type="term" value="C:cell outer membrane"/>
    <property type="evidence" value="ECO:0007669"/>
    <property type="project" value="UniProtKB-SubCell"/>
</dbReference>
<evidence type="ECO:0000256" key="2">
    <source>
        <dbReference type="ARBA" id="ARBA00023136"/>
    </source>
</evidence>
<dbReference type="CDD" id="cd07185">
    <property type="entry name" value="OmpA_C-like"/>
    <property type="match status" value="1"/>
</dbReference>
<dbReference type="InterPro" id="IPR036737">
    <property type="entry name" value="OmpA-like_sf"/>
</dbReference>
<dbReference type="InterPro" id="IPR050330">
    <property type="entry name" value="Bact_OuterMem_StrucFunc"/>
</dbReference>
<dbReference type="PANTHER" id="PTHR30329:SF21">
    <property type="entry name" value="LIPOPROTEIN YIAD-RELATED"/>
    <property type="match status" value="1"/>
</dbReference>
<feature type="domain" description="OmpA-like" evidence="6">
    <location>
        <begin position="99"/>
        <end position="217"/>
    </location>
</feature>
<reference evidence="7" key="1">
    <citation type="submission" date="2021-03" db="EMBL/GenBank/DDBJ databases">
        <title>Antimicrobial resistance genes in bacteria isolated from Japanese honey, and their potential for conferring macrolide and lincosamide resistance in the American foulbrood pathogen Paenibacillus larvae.</title>
        <authorList>
            <person name="Okamoto M."/>
            <person name="Kumagai M."/>
            <person name="Kanamori H."/>
            <person name="Takamatsu D."/>
        </authorList>
    </citation>
    <scope>NUCLEOTIDE SEQUENCE</scope>
    <source>
        <strain evidence="7">J27TS8</strain>
    </source>
</reference>
<dbReference type="Pfam" id="PF00691">
    <property type="entry name" value="OmpA"/>
    <property type="match status" value="1"/>
</dbReference>
<sequence length="219" mass="24736">MKLFNFIFLLVFTVFLITGCSEKNQETAKNNEGSNNVGEIAEDEEDSQFKPGTFEPGNFEPGNFEPGTFEPGDFEPGTFKPGTFSRGNFDENVTISVEESEIVIEVPSNLLFDFDKSELKSNVIETLDQLSEELNMYEGANVWINGHTDSQGDEIYNQKLSEERAREVQSYLEKKVNLETISIETKGLGQTMPIASNETEEGREKNRRVEIVVEPLQKK</sequence>
<dbReference type="RefSeq" id="WP_212934321.1">
    <property type="nucleotide sequence ID" value="NZ_BORC01000009.1"/>
</dbReference>
<evidence type="ECO:0000256" key="5">
    <source>
        <dbReference type="SAM" id="MobiDB-lite"/>
    </source>
</evidence>
<dbReference type="PROSITE" id="PS51123">
    <property type="entry name" value="OMPA_2"/>
    <property type="match status" value="1"/>
</dbReference>
<evidence type="ECO:0000256" key="1">
    <source>
        <dbReference type="ARBA" id="ARBA00004442"/>
    </source>
</evidence>
<name>A0A919WLM1_9BACI</name>
<dbReference type="PRINTS" id="PR01021">
    <property type="entry name" value="OMPADOMAIN"/>
</dbReference>
<keyword evidence="2 4" id="KW-0472">Membrane</keyword>